<name>A0A3S1CTM9_ANAVA</name>
<dbReference type="RefSeq" id="WP_127052805.1">
    <property type="nucleotide sequence ID" value="NZ_RSCM01000003.1"/>
</dbReference>
<sequence>MRKSRLLWKMTTAMILATSSFSCEAKIDRKAQPAKAAEKLYPKTNIIYGDFIIKEASDYILIPVNLVEQDKEKEIDLNLSRSYQRGNRLYNMIFYHKKTGENHLLLNKKAIINSFDLLEIKSAGKPTTRFWLYQIIDQDTNKDDQINNQDAIIGYISDLSGKNLQQITPNNTKIVNSVVVASQNAIFLKIIKDSNQDKQFTEVDQTNFIRVNLDQPSMGTEIISEQVEKEIKTYVFE</sequence>
<comment type="caution">
    <text evidence="2">The sequence shown here is derived from an EMBL/GenBank/DDBJ whole genome shotgun (WGS) entry which is preliminary data.</text>
</comment>
<dbReference type="PROSITE" id="PS51257">
    <property type="entry name" value="PROKAR_LIPOPROTEIN"/>
    <property type="match status" value="1"/>
</dbReference>
<reference evidence="2 3" key="1">
    <citation type="journal article" date="2019" name="Genome Biol. Evol.">
        <title>Day and night: Metabolic profiles and evolutionary relationships of six axenic non-marine cyanobacteria.</title>
        <authorList>
            <person name="Will S.E."/>
            <person name="Henke P."/>
            <person name="Boedeker C."/>
            <person name="Huang S."/>
            <person name="Brinkmann H."/>
            <person name="Rohde M."/>
            <person name="Jarek M."/>
            <person name="Friedl T."/>
            <person name="Seufert S."/>
            <person name="Schumacher M."/>
            <person name="Overmann J."/>
            <person name="Neumann-Schaal M."/>
            <person name="Petersen J."/>
        </authorList>
    </citation>
    <scope>NUCLEOTIDE SEQUENCE [LARGE SCALE GENOMIC DNA]</scope>
    <source>
        <strain evidence="2 3">SAG 1403-4b</strain>
    </source>
</reference>
<evidence type="ECO:0000313" key="2">
    <source>
        <dbReference type="EMBL" id="RUS98073.1"/>
    </source>
</evidence>
<gene>
    <name evidence="2" type="ORF">DSM107003_11610</name>
</gene>
<protein>
    <recommendedName>
        <fullName evidence="4">Lipoprotein</fullName>
    </recommendedName>
</protein>
<evidence type="ECO:0000313" key="3">
    <source>
        <dbReference type="Proteomes" id="UP000276103"/>
    </source>
</evidence>
<accession>A0A3S1CTM9</accession>
<feature type="chain" id="PRO_5018715230" description="Lipoprotein" evidence="1">
    <location>
        <begin position="26"/>
        <end position="237"/>
    </location>
</feature>
<dbReference type="Proteomes" id="UP000276103">
    <property type="component" value="Unassembled WGS sequence"/>
</dbReference>
<keyword evidence="3" id="KW-1185">Reference proteome</keyword>
<feature type="signal peptide" evidence="1">
    <location>
        <begin position="1"/>
        <end position="25"/>
    </location>
</feature>
<dbReference type="OrthoDB" id="482269at2"/>
<evidence type="ECO:0000256" key="1">
    <source>
        <dbReference type="SAM" id="SignalP"/>
    </source>
</evidence>
<dbReference type="EMBL" id="RSCM01000003">
    <property type="protein sequence ID" value="RUS98073.1"/>
    <property type="molecule type" value="Genomic_DNA"/>
</dbReference>
<keyword evidence="1" id="KW-0732">Signal</keyword>
<evidence type="ECO:0008006" key="4">
    <source>
        <dbReference type="Google" id="ProtNLM"/>
    </source>
</evidence>
<organism evidence="2 3">
    <name type="scientific">Trichormus variabilis SAG 1403-4b</name>
    <dbReference type="NCBI Taxonomy" id="447716"/>
    <lineage>
        <taxon>Bacteria</taxon>
        <taxon>Bacillati</taxon>
        <taxon>Cyanobacteriota</taxon>
        <taxon>Cyanophyceae</taxon>
        <taxon>Nostocales</taxon>
        <taxon>Nostocaceae</taxon>
        <taxon>Trichormus</taxon>
    </lineage>
</organism>
<dbReference type="AlphaFoldDB" id="A0A3S1CTM9"/>
<proteinExistence type="predicted"/>